<dbReference type="InterPro" id="IPR013087">
    <property type="entry name" value="Znf_C2H2_type"/>
</dbReference>
<reference evidence="3" key="1">
    <citation type="journal article" date="2020" name="Nature">
        <title>Giant virus diversity and host interactions through global metagenomics.</title>
        <authorList>
            <person name="Schulz F."/>
            <person name="Roux S."/>
            <person name="Paez-Espino D."/>
            <person name="Jungbluth S."/>
            <person name="Walsh D.A."/>
            <person name="Denef V.J."/>
            <person name="McMahon K.D."/>
            <person name="Konstantinidis K.T."/>
            <person name="Eloe-Fadrosh E.A."/>
            <person name="Kyrpides N.C."/>
            <person name="Woyke T."/>
        </authorList>
    </citation>
    <scope>NUCLEOTIDE SEQUENCE</scope>
    <source>
        <strain evidence="3">GVMAG-M-3300024301-20</strain>
    </source>
</reference>
<dbReference type="PROSITE" id="PS00028">
    <property type="entry name" value="ZINC_FINGER_C2H2_1"/>
    <property type="match status" value="1"/>
</dbReference>
<evidence type="ECO:0000256" key="1">
    <source>
        <dbReference type="SAM" id="Coils"/>
    </source>
</evidence>
<dbReference type="AlphaFoldDB" id="A0A6C0IW24"/>
<protein>
    <recommendedName>
        <fullName evidence="2">C2H2-type domain-containing protein</fullName>
    </recommendedName>
</protein>
<evidence type="ECO:0000259" key="2">
    <source>
        <dbReference type="PROSITE" id="PS00028"/>
    </source>
</evidence>
<dbReference type="EMBL" id="MN740245">
    <property type="protein sequence ID" value="QHT95733.1"/>
    <property type="molecule type" value="Genomic_DNA"/>
</dbReference>
<organism evidence="3">
    <name type="scientific">viral metagenome</name>
    <dbReference type="NCBI Taxonomy" id="1070528"/>
    <lineage>
        <taxon>unclassified sequences</taxon>
        <taxon>metagenomes</taxon>
        <taxon>organismal metagenomes</taxon>
    </lineage>
</organism>
<feature type="domain" description="C2H2-type" evidence="2">
    <location>
        <begin position="22"/>
        <end position="44"/>
    </location>
</feature>
<proteinExistence type="predicted"/>
<feature type="coiled-coil region" evidence="1">
    <location>
        <begin position="86"/>
        <end position="149"/>
    </location>
</feature>
<sequence>MLTDTDALAPLLPPFAPFKYLCEKCNYKCCKKRDYERHIMTRKHKNVDKILTDTDKVAPQLLICQCGKNYKHRQSLFVHKKRCNIFLNLKKLVMEKEKEIEEMKLQMALEEQQQLIVKKDCCSVSDEVVLELIKQNKELQQQLFEQNNKMFEFAKEGKYITNNNMTNNFNLNVFLNDKCKDAMTLMDFVESLQVNVKHLEYTSQVGYVEGVSHIFIDGMKDIDVHYRPLHCSDFRREILYIKNMNGWEKEDESRSHISKAIRMINNKNLKQIIEWQKLYPDYNDPESKTNDRYMKMLYNVMSGSTEEEQEANFNKVIRNVAKEVTINKKTM</sequence>
<accession>A0A6C0IW24</accession>
<keyword evidence="1" id="KW-0175">Coiled coil</keyword>
<evidence type="ECO:0000313" key="3">
    <source>
        <dbReference type="EMBL" id="QHT95733.1"/>
    </source>
</evidence>
<name>A0A6C0IW24_9ZZZZ</name>